<dbReference type="InterPro" id="IPR012839">
    <property type="entry name" value="Organic_radical_activase"/>
</dbReference>
<keyword evidence="5" id="KW-0479">Metal-binding</keyword>
<feature type="domain" description="4Fe-4S ferredoxin-type" evidence="9">
    <location>
        <begin position="75"/>
        <end position="104"/>
    </location>
</feature>
<evidence type="ECO:0000256" key="1">
    <source>
        <dbReference type="ARBA" id="ARBA00001966"/>
    </source>
</evidence>
<dbReference type="Proteomes" id="UP000809273">
    <property type="component" value="Unassembled WGS sequence"/>
</dbReference>
<dbReference type="InterPro" id="IPR007197">
    <property type="entry name" value="rSAM"/>
</dbReference>
<comment type="similarity">
    <text evidence="2">Belongs to the organic radical-activating enzymes family.</text>
</comment>
<dbReference type="GO" id="GO:0046872">
    <property type="term" value="F:metal ion binding"/>
    <property type="evidence" value="ECO:0007669"/>
    <property type="project" value="UniProtKB-KW"/>
</dbReference>
<dbReference type="Pfam" id="PF04055">
    <property type="entry name" value="Radical_SAM"/>
    <property type="match status" value="1"/>
</dbReference>
<dbReference type="InterPro" id="IPR017900">
    <property type="entry name" value="4Fe4S_Fe_S_CS"/>
</dbReference>
<dbReference type="GO" id="GO:0051539">
    <property type="term" value="F:4 iron, 4 sulfur cluster binding"/>
    <property type="evidence" value="ECO:0007669"/>
    <property type="project" value="UniProtKB-KW"/>
</dbReference>
<evidence type="ECO:0000256" key="8">
    <source>
        <dbReference type="ARBA" id="ARBA00023014"/>
    </source>
</evidence>
<comment type="caution">
    <text evidence="11">The sequence shown here is derived from an EMBL/GenBank/DDBJ whole genome shotgun (WGS) entry which is preliminary data.</text>
</comment>
<comment type="cofactor">
    <cofactor evidence="1">
        <name>[4Fe-4S] cluster</name>
        <dbReference type="ChEBI" id="CHEBI:49883"/>
    </cofactor>
</comment>
<dbReference type="InterPro" id="IPR001989">
    <property type="entry name" value="Radical_activat_CS"/>
</dbReference>
<feature type="domain" description="4Fe-4S ferredoxin-type" evidence="9">
    <location>
        <begin position="44"/>
        <end position="74"/>
    </location>
</feature>
<accession>A0A9D8KF26</accession>
<dbReference type="PANTHER" id="PTHR30352">
    <property type="entry name" value="PYRUVATE FORMATE-LYASE-ACTIVATING ENZYME"/>
    <property type="match status" value="1"/>
</dbReference>
<dbReference type="InterPro" id="IPR017896">
    <property type="entry name" value="4Fe4S_Fe-S-bd"/>
</dbReference>
<dbReference type="SFLD" id="SFLDG01118">
    <property type="entry name" value="activating_enzymes__group_2"/>
    <property type="match status" value="1"/>
</dbReference>
<evidence type="ECO:0000256" key="4">
    <source>
        <dbReference type="ARBA" id="ARBA00022691"/>
    </source>
</evidence>
<proteinExistence type="inferred from homology"/>
<feature type="domain" description="Radical SAM core" evidence="10">
    <location>
        <begin position="15"/>
        <end position="293"/>
    </location>
</feature>
<dbReference type="NCBIfam" id="TIGR02494">
    <property type="entry name" value="PFLE_PFLC"/>
    <property type="match status" value="1"/>
</dbReference>
<dbReference type="SUPFAM" id="SSF54862">
    <property type="entry name" value="4Fe-4S ferredoxins"/>
    <property type="match status" value="1"/>
</dbReference>
<sequence>MTKGTVFNIQRFSTEDGPGIRTTVFVKGCPLKCLWCHNPEGINPKPELMWYGVRCIAALDCTEVCPEGALELTPNGMVIDRVKCTACGLCEKACPSAALEVIGKEYTAEEIFEEVAKDEAFYRNSEGGVTLGGGDPAINPDFSAELLRLCKGANIQTAIDTTGVFNSSTYDKILPFVDLILLDLKQMDEELHKKTTGVNLVNILKNAEIFGKGKIPIWVRTPIIPGMTDQEENIKRVAKFIADKMPAVVRYELLAFNNLCTDKYKRLDLKFALEDTPLMEKDTMERLADIATSEGVKDVRWSGATRLEDEGE</sequence>
<protein>
    <submittedName>
        <fullName evidence="11">Glycyl-radical enzyme activating protein</fullName>
    </submittedName>
</protein>
<evidence type="ECO:0000256" key="2">
    <source>
        <dbReference type="ARBA" id="ARBA00009777"/>
    </source>
</evidence>
<dbReference type="EMBL" id="JAFGIX010000034">
    <property type="protein sequence ID" value="MBN1573013.1"/>
    <property type="molecule type" value="Genomic_DNA"/>
</dbReference>
<evidence type="ECO:0000313" key="12">
    <source>
        <dbReference type="Proteomes" id="UP000809273"/>
    </source>
</evidence>
<dbReference type="SFLD" id="SFLDS00029">
    <property type="entry name" value="Radical_SAM"/>
    <property type="match status" value="1"/>
</dbReference>
<dbReference type="PROSITE" id="PS00198">
    <property type="entry name" value="4FE4S_FER_1"/>
    <property type="match status" value="1"/>
</dbReference>
<keyword evidence="6" id="KW-0560">Oxidoreductase</keyword>
<keyword evidence="3" id="KW-0004">4Fe-4S</keyword>
<dbReference type="PANTHER" id="PTHR30352:SF4">
    <property type="entry name" value="PYRUVATE FORMATE-LYASE 2-ACTIVATING ENZYME"/>
    <property type="match status" value="1"/>
</dbReference>
<dbReference type="SFLD" id="SFLDG01066">
    <property type="entry name" value="organic_radical-activating_enz"/>
    <property type="match status" value="1"/>
</dbReference>
<dbReference type="InterPro" id="IPR013785">
    <property type="entry name" value="Aldolase_TIM"/>
</dbReference>
<dbReference type="PROSITE" id="PS51379">
    <property type="entry name" value="4FE4S_FER_2"/>
    <property type="match status" value="2"/>
</dbReference>
<reference evidence="11" key="2">
    <citation type="submission" date="2021-01" db="EMBL/GenBank/DDBJ databases">
        <authorList>
            <person name="Hahn C.R."/>
            <person name="Youssef N.H."/>
            <person name="Elshahed M."/>
        </authorList>
    </citation>
    <scope>NUCLEOTIDE SEQUENCE</scope>
    <source>
        <strain evidence="11">Zod_Metabat.24</strain>
    </source>
</reference>
<evidence type="ECO:0000259" key="10">
    <source>
        <dbReference type="PROSITE" id="PS51918"/>
    </source>
</evidence>
<dbReference type="PROSITE" id="PS01087">
    <property type="entry name" value="RADICAL_ACTIVATING"/>
    <property type="match status" value="1"/>
</dbReference>
<dbReference type="Gene3D" id="3.20.20.70">
    <property type="entry name" value="Aldolase class I"/>
    <property type="match status" value="1"/>
</dbReference>
<evidence type="ECO:0000313" key="11">
    <source>
        <dbReference type="EMBL" id="MBN1573013.1"/>
    </source>
</evidence>
<reference evidence="11" key="1">
    <citation type="journal article" date="2021" name="Environ. Microbiol.">
        <title>Genomic characterization of three novel Desulfobacterota classes expand the metabolic and phylogenetic diversity of the phylum.</title>
        <authorList>
            <person name="Murphy C.L."/>
            <person name="Biggerstaff J."/>
            <person name="Eichhorn A."/>
            <person name="Ewing E."/>
            <person name="Shahan R."/>
            <person name="Soriano D."/>
            <person name="Stewart S."/>
            <person name="VanMol K."/>
            <person name="Walker R."/>
            <person name="Walters P."/>
            <person name="Elshahed M.S."/>
            <person name="Youssef N.H."/>
        </authorList>
    </citation>
    <scope>NUCLEOTIDE SEQUENCE</scope>
    <source>
        <strain evidence="11">Zod_Metabat.24</strain>
    </source>
</reference>
<dbReference type="AlphaFoldDB" id="A0A9D8KF26"/>
<keyword evidence="8" id="KW-0411">Iron-sulfur</keyword>
<dbReference type="PROSITE" id="PS51918">
    <property type="entry name" value="RADICAL_SAM"/>
    <property type="match status" value="1"/>
</dbReference>
<dbReference type="InterPro" id="IPR040074">
    <property type="entry name" value="BssD/PflA/YjjW"/>
</dbReference>
<keyword evidence="4" id="KW-0949">S-adenosyl-L-methionine</keyword>
<evidence type="ECO:0000259" key="9">
    <source>
        <dbReference type="PROSITE" id="PS51379"/>
    </source>
</evidence>
<evidence type="ECO:0000256" key="3">
    <source>
        <dbReference type="ARBA" id="ARBA00022485"/>
    </source>
</evidence>
<gene>
    <name evidence="11" type="ORF">JW984_07455</name>
</gene>
<dbReference type="InterPro" id="IPR058240">
    <property type="entry name" value="rSAM_sf"/>
</dbReference>
<keyword evidence="7" id="KW-0408">Iron</keyword>
<evidence type="ECO:0000256" key="7">
    <source>
        <dbReference type="ARBA" id="ARBA00023004"/>
    </source>
</evidence>
<name>A0A9D8KF26_9DELT</name>
<dbReference type="PIRSF" id="PIRSF000371">
    <property type="entry name" value="PFL_act_enz"/>
    <property type="match status" value="1"/>
</dbReference>
<evidence type="ECO:0000256" key="5">
    <source>
        <dbReference type="ARBA" id="ARBA00022723"/>
    </source>
</evidence>
<dbReference type="Pfam" id="PF00037">
    <property type="entry name" value="Fer4"/>
    <property type="match status" value="1"/>
</dbReference>
<evidence type="ECO:0000256" key="6">
    <source>
        <dbReference type="ARBA" id="ARBA00023002"/>
    </source>
</evidence>
<dbReference type="SUPFAM" id="SSF102114">
    <property type="entry name" value="Radical SAM enzymes"/>
    <property type="match status" value="1"/>
</dbReference>
<organism evidence="11 12">
    <name type="scientific">Candidatus Zymogenus saltonus</name>
    <dbReference type="NCBI Taxonomy" id="2844893"/>
    <lineage>
        <taxon>Bacteria</taxon>
        <taxon>Deltaproteobacteria</taxon>
        <taxon>Candidatus Zymogenia</taxon>
        <taxon>Candidatus Zymogeniales</taxon>
        <taxon>Candidatus Zymogenaceae</taxon>
        <taxon>Candidatus Zymogenus</taxon>
    </lineage>
</organism>
<dbReference type="GO" id="GO:0016491">
    <property type="term" value="F:oxidoreductase activity"/>
    <property type="evidence" value="ECO:0007669"/>
    <property type="project" value="UniProtKB-KW"/>
</dbReference>
<dbReference type="InterPro" id="IPR034457">
    <property type="entry name" value="Organic_radical-activating"/>
</dbReference>